<keyword evidence="4" id="KW-1185">Reference proteome</keyword>
<protein>
    <recommendedName>
        <fullName evidence="2">Protein-glutamine gamma-glutamyltransferase-like C-terminal domain-containing protein</fullName>
    </recommendedName>
</protein>
<keyword evidence="1" id="KW-0472">Membrane</keyword>
<evidence type="ECO:0000259" key="2">
    <source>
        <dbReference type="Pfam" id="PF13559"/>
    </source>
</evidence>
<keyword evidence="1" id="KW-1133">Transmembrane helix</keyword>
<keyword evidence="1" id="KW-0812">Transmembrane</keyword>
<dbReference type="Proteomes" id="UP000248783">
    <property type="component" value="Unassembled WGS sequence"/>
</dbReference>
<feature type="domain" description="Protein-glutamine gamma-glutamyltransferase-like C-terminal" evidence="2">
    <location>
        <begin position="143"/>
        <end position="212"/>
    </location>
</feature>
<dbReference type="Pfam" id="PF13559">
    <property type="entry name" value="DUF4129"/>
    <property type="match status" value="1"/>
</dbReference>
<evidence type="ECO:0000256" key="1">
    <source>
        <dbReference type="SAM" id="Phobius"/>
    </source>
</evidence>
<organism evidence="3 4">
    <name type="scientific">Xylanimonas oleitrophica</name>
    <dbReference type="NCBI Taxonomy" id="2607479"/>
    <lineage>
        <taxon>Bacteria</taxon>
        <taxon>Bacillati</taxon>
        <taxon>Actinomycetota</taxon>
        <taxon>Actinomycetes</taxon>
        <taxon>Micrococcales</taxon>
        <taxon>Promicromonosporaceae</taxon>
        <taxon>Xylanimonas</taxon>
    </lineage>
</organism>
<gene>
    <name evidence="3" type="ORF">DNL40_14330</name>
</gene>
<dbReference type="InterPro" id="IPR025403">
    <property type="entry name" value="TgpA-like_C"/>
</dbReference>
<reference evidence="3 4" key="1">
    <citation type="submission" date="2018-06" db="EMBL/GenBank/DDBJ databases">
        <title>Whole genome sequencing of a novel hydrocarbon degrading bacterial strain, PW21 isolated from oil contaminated produced water sample.</title>
        <authorList>
            <person name="Nagkirti P."/>
            <person name="Shaikh A."/>
            <person name="Gowdaman V."/>
            <person name="Engineer A.E."/>
            <person name="Dagar S."/>
            <person name="Dhakephalkar P.K."/>
        </authorList>
    </citation>
    <scope>NUCLEOTIDE SEQUENCE [LARGE SCALE GENOMIC DNA]</scope>
    <source>
        <strain evidence="3 4">PW21</strain>
    </source>
</reference>
<feature type="transmembrane region" description="Helical" evidence="1">
    <location>
        <begin position="60"/>
        <end position="79"/>
    </location>
</feature>
<sequence>MVVVLLAAVVLAAATGTPWRWSLPVPDLVPGAPVSMPPAPTPAQELGPREEVAPTDVSPVTWLLTLVGVVVALLLVVVARRVIAALRAAGRDVVPEADTLAPGSGTLGGGSTEVDLSALDDAVAAALARLDDVREPHDAVVAAWVELEHAAERHGWERVAAETATEFTGRLLAVSPAPPADVATLRRLYQQARFTSRPVTAQQVAAARTALERIARAVERPAW</sequence>
<accession>A0A2W5XQY5</accession>
<comment type="caution">
    <text evidence="3">The sequence shown here is derived from an EMBL/GenBank/DDBJ whole genome shotgun (WGS) entry which is preliminary data.</text>
</comment>
<dbReference type="AlphaFoldDB" id="A0A2W5XQY5"/>
<name>A0A2W5XQY5_9MICO</name>
<evidence type="ECO:0000313" key="4">
    <source>
        <dbReference type="Proteomes" id="UP000248783"/>
    </source>
</evidence>
<proteinExistence type="predicted"/>
<dbReference type="EMBL" id="QKWH01000014">
    <property type="protein sequence ID" value="PZR51988.1"/>
    <property type="molecule type" value="Genomic_DNA"/>
</dbReference>
<evidence type="ECO:0000313" key="3">
    <source>
        <dbReference type="EMBL" id="PZR51988.1"/>
    </source>
</evidence>